<dbReference type="GO" id="GO:0009116">
    <property type="term" value="P:nucleoside metabolic process"/>
    <property type="evidence" value="ECO:0007669"/>
    <property type="project" value="InterPro"/>
</dbReference>
<evidence type="ECO:0008006" key="3">
    <source>
        <dbReference type="Google" id="ProtNLM"/>
    </source>
</evidence>
<dbReference type="Gene3D" id="3.40.50.1580">
    <property type="entry name" value="Nucleoside phosphorylase domain"/>
    <property type="match status" value="1"/>
</dbReference>
<dbReference type="GO" id="GO:0003824">
    <property type="term" value="F:catalytic activity"/>
    <property type="evidence" value="ECO:0007669"/>
    <property type="project" value="InterPro"/>
</dbReference>
<dbReference type="EMBL" id="JABCKI010005868">
    <property type="protein sequence ID" value="KAG5637028.1"/>
    <property type="molecule type" value="Genomic_DNA"/>
</dbReference>
<comment type="caution">
    <text evidence="1">The sequence shown here is derived from an EMBL/GenBank/DDBJ whole genome shotgun (WGS) entry which is preliminary data.</text>
</comment>
<proteinExistence type="predicted"/>
<name>A0A9P7FRV5_9AGAR</name>
<organism evidence="1 2">
    <name type="scientific">Sphagnurus paluster</name>
    <dbReference type="NCBI Taxonomy" id="117069"/>
    <lineage>
        <taxon>Eukaryota</taxon>
        <taxon>Fungi</taxon>
        <taxon>Dikarya</taxon>
        <taxon>Basidiomycota</taxon>
        <taxon>Agaricomycotina</taxon>
        <taxon>Agaricomycetes</taxon>
        <taxon>Agaricomycetidae</taxon>
        <taxon>Agaricales</taxon>
        <taxon>Tricholomatineae</taxon>
        <taxon>Lyophyllaceae</taxon>
        <taxon>Sphagnurus</taxon>
    </lineage>
</organism>
<dbReference type="GO" id="GO:0005783">
    <property type="term" value="C:endoplasmic reticulum"/>
    <property type="evidence" value="ECO:0007669"/>
    <property type="project" value="TreeGrafter"/>
</dbReference>
<protein>
    <recommendedName>
        <fullName evidence="3">Purine nucleoside permease</fullName>
    </recommendedName>
</protein>
<dbReference type="PANTHER" id="PTHR38643:SF1">
    <property type="entry name" value="PURINE NUCLEOSIDE PERMEASE C285.05-RELATED"/>
    <property type="match status" value="1"/>
</dbReference>
<dbReference type="Proteomes" id="UP000717328">
    <property type="component" value="Unassembled WGS sequence"/>
</dbReference>
<sequence>MTGEGEINAALTVFSLLQSPSFDLRKTYFLTAGVAGISPTVGTLGSVTFARYAVQVGLQYEFDARERPRGSPTGYVPLGSLAYDQYPSAIYGTEVFEVNDALRKLAVGFARTAVLNDTDTARAYRAHYASTPAFAPGASPPSVVECDTATSDTFWTGALLADAFENTTRLFTNGTGAYCTTQQEDNAVLAALVRGAIMGKVDFSRVIVMRVGSNFDRPYNGQSAAANRFGDSGGFVPALRNVYVGGVKVVQGIVNGWDEIFSGGVVPTNYIGDILGSLGGEPDFGYRIAFRVQTL</sequence>
<dbReference type="Pfam" id="PF06516">
    <property type="entry name" value="NUP"/>
    <property type="match status" value="1"/>
</dbReference>
<dbReference type="AlphaFoldDB" id="A0A9P7FRV5"/>
<dbReference type="InterPro" id="IPR035994">
    <property type="entry name" value="Nucleoside_phosphorylase_sf"/>
</dbReference>
<gene>
    <name evidence="1" type="ORF">H0H81_006063</name>
</gene>
<dbReference type="OrthoDB" id="2331083at2759"/>
<dbReference type="InterPro" id="IPR009486">
    <property type="entry name" value="Pur_nuclsid_perm"/>
</dbReference>
<evidence type="ECO:0000313" key="2">
    <source>
        <dbReference type="Proteomes" id="UP000717328"/>
    </source>
</evidence>
<reference evidence="1" key="1">
    <citation type="submission" date="2021-02" db="EMBL/GenBank/DDBJ databases">
        <authorList>
            <person name="Nieuwenhuis M."/>
            <person name="Van De Peppel L.J.J."/>
        </authorList>
    </citation>
    <scope>NUCLEOTIDE SEQUENCE</scope>
    <source>
        <strain evidence="1">D49</strain>
    </source>
</reference>
<reference evidence="1" key="2">
    <citation type="submission" date="2021-10" db="EMBL/GenBank/DDBJ databases">
        <title>Phylogenomics reveals ancestral predisposition of the termite-cultivated fungus Termitomyces towards a domesticated lifestyle.</title>
        <authorList>
            <person name="Auxier B."/>
            <person name="Grum-Grzhimaylo A."/>
            <person name="Cardenas M.E."/>
            <person name="Lodge J.D."/>
            <person name="Laessoe T."/>
            <person name="Pedersen O."/>
            <person name="Smith M.E."/>
            <person name="Kuyper T.W."/>
            <person name="Franco-Molano E.A."/>
            <person name="Baroni T.J."/>
            <person name="Aanen D.K."/>
        </authorList>
    </citation>
    <scope>NUCLEOTIDE SEQUENCE</scope>
    <source>
        <strain evidence="1">D49</strain>
    </source>
</reference>
<dbReference type="PANTHER" id="PTHR38643">
    <property type="entry name" value="PURINE NUCLEOSIDE PERMEASE C285.05-RELATED"/>
    <property type="match status" value="1"/>
</dbReference>
<evidence type="ECO:0000313" key="1">
    <source>
        <dbReference type="EMBL" id="KAG5637028.1"/>
    </source>
</evidence>
<dbReference type="GO" id="GO:0055085">
    <property type="term" value="P:transmembrane transport"/>
    <property type="evidence" value="ECO:0007669"/>
    <property type="project" value="InterPro"/>
</dbReference>
<accession>A0A9P7FRV5</accession>
<keyword evidence="2" id="KW-1185">Reference proteome</keyword>
<dbReference type="PIRSF" id="PIRSF013171">
    <property type="entry name" value="Pur_nuclsid_perm"/>
    <property type="match status" value="1"/>
</dbReference>